<dbReference type="InterPro" id="IPR007052">
    <property type="entry name" value="CS_dom"/>
</dbReference>
<sequence length="208" mass="24495">MSSNEKQTSNNDDDSTEAIEQKNFQSRPETYNGADRDLYCWTQTISDIDVRVKIPKHIKKGKQIKVNLTKQHIKIDLIESNEIKTIIDSDLPWTIRAEDSTWSLVPGEHIHISMEKSMERWWENFLINEKKINLKHIQPEKSMEDLNQEEQMKIHQMMYDQRQKAMGLPTSEEQKYEDIMKQAWNAEGSPFKGQPYDPSIVQSIRKSE</sequence>
<evidence type="ECO:0000313" key="4">
    <source>
        <dbReference type="EMBL" id="CAF3804313.1"/>
    </source>
</evidence>
<dbReference type="GO" id="GO:0005737">
    <property type="term" value="C:cytoplasm"/>
    <property type="evidence" value="ECO:0007669"/>
    <property type="project" value="TreeGrafter"/>
</dbReference>
<dbReference type="EMBL" id="CAJOAX010002553">
    <property type="protein sequence ID" value="CAF3804313.1"/>
    <property type="molecule type" value="Genomic_DNA"/>
</dbReference>
<reference evidence="3" key="1">
    <citation type="submission" date="2021-02" db="EMBL/GenBank/DDBJ databases">
        <authorList>
            <person name="Nowell W R."/>
        </authorList>
    </citation>
    <scope>NUCLEOTIDE SEQUENCE</scope>
</reference>
<name>A0A815DQ07_9BILA</name>
<dbReference type="InterPro" id="IPR037898">
    <property type="entry name" value="NudC_fam"/>
</dbReference>
<proteinExistence type="predicted"/>
<evidence type="ECO:0000256" key="1">
    <source>
        <dbReference type="SAM" id="MobiDB-lite"/>
    </source>
</evidence>
<evidence type="ECO:0000313" key="3">
    <source>
        <dbReference type="EMBL" id="CAF1300443.1"/>
    </source>
</evidence>
<protein>
    <recommendedName>
        <fullName evidence="2">CS domain-containing protein</fullName>
    </recommendedName>
</protein>
<gene>
    <name evidence="4" type="ORF">OTI717_LOCUS18459</name>
    <name evidence="3" type="ORF">RFH988_LOCUS29694</name>
</gene>
<organism evidence="3 5">
    <name type="scientific">Rotaria sordida</name>
    <dbReference type="NCBI Taxonomy" id="392033"/>
    <lineage>
        <taxon>Eukaryota</taxon>
        <taxon>Metazoa</taxon>
        <taxon>Spiralia</taxon>
        <taxon>Gnathifera</taxon>
        <taxon>Rotifera</taxon>
        <taxon>Eurotatoria</taxon>
        <taxon>Bdelloidea</taxon>
        <taxon>Philodinida</taxon>
        <taxon>Philodinidae</taxon>
        <taxon>Rotaria</taxon>
    </lineage>
</organism>
<dbReference type="SUPFAM" id="SSF49764">
    <property type="entry name" value="HSP20-like chaperones"/>
    <property type="match status" value="1"/>
</dbReference>
<dbReference type="OrthoDB" id="515366at2759"/>
<comment type="caution">
    <text evidence="3">The sequence shown here is derived from an EMBL/GenBank/DDBJ whole genome shotgun (WGS) entry which is preliminary data.</text>
</comment>
<feature type="compositionally biased region" description="Polar residues" evidence="1">
    <location>
        <begin position="1"/>
        <end position="10"/>
    </location>
</feature>
<feature type="region of interest" description="Disordered" evidence="1">
    <location>
        <begin position="1"/>
        <end position="30"/>
    </location>
</feature>
<dbReference type="EMBL" id="CAJNOO010002834">
    <property type="protein sequence ID" value="CAF1300443.1"/>
    <property type="molecule type" value="Genomic_DNA"/>
</dbReference>
<dbReference type="InterPro" id="IPR008978">
    <property type="entry name" value="HSP20-like_chaperone"/>
</dbReference>
<feature type="region of interest" description="Disordered" evidence="1">
    <location>
        <begin position="186"/>
        <end position="208"/>
    </location>
</feature>
<dbReference type="GO" id="GO:0051082">
    <property type="term" value="F:unfolded protein binding"/>
    <property type="evidence" value="ECO:0007669"/>
    <property type="project" value="TreeGrafter"/>
</dbReference>
<dbReference type="PANTHER" id="PTHR12356">
    <property type="entry name" value="NUCLEAR MOVEMENT PROTEIN NUDC"/>
    <property type="match status" value="1"/>
</dbReference>
<dbReference type="Gene3D" id="2.60.40.790">
    <property type="match status" value="1"/>
</dbReference>
<dbReference type="GO" id="GO:0006457">
    <property type="term" value="P:protein folding"/>
    <property type="evidence" value="ECO:0007669"/>
    <property type="project" value="TreeGrafter"/>
</dbReference>
<dbReference type="Proteomes" id="UP000663823">
    <property type="component" value="Unassembled WGS sequence"/>
</dbReference>
<dbReference type="Pfam" id="PF04969">
    <property type="entry name" value="CS"/>
    <property type="match status" value="1"/>
</dbReference>
<dbReference type="PROSITE" id="PS51203">
    <property type="entry name" value="CS"/>
    <property type="match status" value="1"/>
</dbReference>
<feature type="domain" description="CS" evidence="2">
    <location>
        <begin position="34"/>
        <end position="126"/>
    </location>
</feature>
<evidence type="ECO:0000259" key="2">
    <source>
        <dbReference type="PROSITE" id="PS51203"/>
    </source>
</evidence>
<accession>A0A815DQ07</accession>
<evidence type="ECO:0000313" key="5">
    <source>
        <dbReference type="Proteomes" id="UP000663882"/>
    </source>
</evidence>
<dbReference type="Proteomes" id="UP000663882">
    <property type="component" value="Unassembled WGS sequence"/>
</dbReference>
<dbReference type="AlphaFoldDB" id="A0A815DQ07"/>
<dbReference type="PANTHER" id="PTHR12356:SF19">
    <property type="entry name" value="NUDC DOMAIN-CONTAINING PROTEIN 3"/>
    <property type="match status" value="1"/>
</dbReference>